<evidence type="ECO:0000313" key="2">
    <source>
        <dbReference type="EMBL" id="KXU38679.1"/>
    </source>
</evidence>
<dbReference type="PANTHER" id="PTHR11102">
    <property type="entry name" value="SEL-1-LIKE PROTEIN"/>
    <property type="match status" value="1"/>
</dbReference>
<proteinExistence type="predicted"/>
<evidence type="ECO:0008006" key="4">
    <source>
        <dbReference type="Google" id="ProtNLM"/>
    </source>
</evidence>
<dbReference type="InterPro" id="IPR050767">
    <property type="entry name" value="Sel1_AlgK"/>
</dbReference>
<dbReference type="AlphaFoldDB" id="A0A139SVS2"/>
<dbReference type="RefSeq" id="WP_068388771.1">
    <property type="nucleotide sequence ID" value="NZ_LSZO01000106.1"/>
</dbReference>
<feature type="chain" id="PRO_5007299510" description="Sel1 repeat family protein" evidence="1">
    <location>
        <begin position="28"/>
        <end position="185"/>
    </location>
</feature>
<dbReference type="InterPro" id="IPR006597">
    <property type="entry name" value="Sel1-like"/>
</dbReference>
<dbReference type="PANTHER" id="PTHR11102:SF160">
    <property type="entry name" value="ERAD-ASSOCIATED E3 UBIQUITIN-PROTEIN LIGASE COMPONENT HRD3"/>
    <property type="match status" value="1"/>
</dbReference>
<dbReference type="Gene3D" id="1.25.40.10">
    <property type="entry name" value="Tetratricopeptide repeat domain"/>
    <property type="match status" value="1"/>
</dbReference>
<accession>A0A139SVS2</accession>
<dbReference type="SMART" id="SM00671">
    <property type="entry name" value="SEL1"/>
    <property type="match status" value="3"/>
</dbReference>
<keyword evidence="1" id="KW-0732">Signal</keyword>
<evidence type="ECO:0000256" key="1">
    <source>
        <dbReference type="SAM" id="SignalP"/>
    </source>
</evidence>
<reference evidence="2 3" key="1">
    <citation type="submission" date="2016-02" db="EMBL/GenBank/DDBJ databases">
        <authorList>
            <person name="Wen L."/>
            <person name="He K."/>
            <person name="Yang H."/>
        </authorList>
    </citation>
    <scope>NUCLEOTIDE SEQUENCE [LARGE SCALE GENOMIC DNA]</scope>
    <source>
        <strain evidence="2 3">CV58</strain>
    </source>
</reference>
<sequence length="185" mass="20914">MGSSKSKVYFSALLAAFLFLAPNLSWATFSLIKDARDPDYRSGLHSFYQKDYKAAYGKWLPIAKKGNAKAEYRIGYMYLNGLYVKKDPVEARKWFERAAGRGDADAQNDLGTLYLNGQGIQQNLDTALKWFQLSANQGNATAKYNMGILYTLKKKLKDAKIWFEASAMQGYAKANFRLRALFGKN</sequence>
<protein>
    <recommendedName>
        <fullName evidence="4">Sel1 repeat family protein</fullName>
    </recommendedName>
</protein>
<keyword evidence="3" id="KW-1185">Reference proteome</keyword>
<dbReference type="OrthoDB" id="9792653at2"/>
<organism evidence="2 3">
    <name type="scientific">Ventosimonas gracilis</name>
    <dbReference type="NCBI Taxonomy" id="1680762"/>
    <lineage>
        <taxon>Bacteria</taxon>
        <taxon>Pseudomonadati</taxon>
        <taxon>Pseudomonadota</taxon>
        <taxon>Gammaproteobacteria</taxon>
        <taxon>Pseudomonadales</taxon>
        <taxon>Ventosimonadaceae</taxon>
        <taxon>Ventosimonas</taxon>
    </lineage>
</organism>
<comment type="caution">
    <text evidence="2">The sequence shown here is derived from an EMBL/GenBank/DDBJ whole genome shotgun (WGS) entry which is preliminary data.</text>
</comment>
<name>A0A139SVS2_9GAMM</name>
<dbReference type="EMBL" id="LSZO01000106">
    <property type="protein sequence ID" value="KXU38679.1"/>
    <property type="molecule type" value="Genomic_DNA"/>
</dbReference>
<dbReference type="SUPFAM" id="SSF81901">
    <property type="entry name" value="HCP-like"/>
    <property type="match status" value="1"/>
</dbReference>
<dbReference type="Pfam" id="PF08238">
    <property type="entry name" value="Sel1"/>
    <property type="match status" value="3"/>
</dbReference>
<evidence type="ECO:0000313" key="3">
    <source>
        <dbReference type="Proteomes" id="UP000072660"/>
    </source>
</evidence>
<dbReference type="InterPro" id="IPR011990">
    <property type="entry name" value="TPR-like_helical_dom_sf"/>
</dbReference>
<feature type="signal peptide" evidence="1">
    <location>
        <begin position="1"/>
        <end position="27"/>
    </location>
</feature>
<dbReference type="Proteomes" id="UP000072660">
    <property type="component" value="Unassembled WGS sequence"/>
</dbReference>
<gene>
    <name evidence="2" type="ORF">AXE65_12510</name>
</gene>